<dbReference type="Pfam" id="PF16282">
    <property type="entry name" value="SANT_DAMP1_like"/>
    <property type="match status" value="1"/>
</dbReference>
<feature type="compositionally biased region" description="Acidic residues" evidence="8">
    <location>
        <begin position="285"/>
        <end position="316"/>
    </location>
</feature>
<dbReference type="InterPro" id="IPR027109">
    <property type="entry name" value="Swc4/Dmap1"/>
</dbReference>
<feature type="coiled-coil region" evidence="7">
    <location>
        <begin position="351"/>
        <end position="388"/>
    </location>
</feature>
<protein>
    <recommendedName>
        <fullName evidence="6">DNA methyltransferase 1-associated protein 1</fullName>
    </recommendedName>
</protein>
<keyword evidence="4" id="KW-0804">Transcription</keyword>
<evidence type="ECO:0000256" key="1">
    <source>
        <dbReference type="ARBA" id="ARBA00004123"/>
    </source>
</evidence>
<evidence type="ECO:0000256" key="6">
    <source>
        <dbReference type="ARBA" id="ARBA00067416"/>
    </source>
</evidence>
<evidence type="ECO:0000256" key="7">
    <source>
        <dbReference type="SAM" id="Coils"/>
    </source>
</evidence>
<comment type="subcellular location">
    <subcellularLocation>
        <location evidence="1">Nucleus</location>
    </subcellularLocation>
</comment>
<evidence type="ECO:0000256" key="4">
    <source>
        <dbReference type="ARBA" id="ARBA00023163"/>
    </source>
</evidence>
<dbReference type="AlphaFoldDB" id="A0A7R9BSD0"/>
<dbReference type="GO" id="GO:0035267">
    <property type="term" value="C:NuA4 histone acetyltransferase complex"/>
    <property type="evidence" value="ECO:0007669"/>
    <property type="project" value="InterPro"/>
</dbReference>
<dbReference type="Pfam" id="PF05499">
    <property type="entry name" value="DMAP1"/>
    <property type="match status" value="1"/>
</dbReference>
<keyword evidence="2" id="KW-0156">Chromatin regulator</keyword>
<evidence type="ECO:0000256" key="2">
    <source>
        <dbReference type="ARBA" id="ARBA00022853"/>
    </source>
</evidence>
<accession>A0A7R9BSD0</accession>
<dbReference type="OrthoDB" id="19740at2759"/>
<feature type="domain" description="DNA methyltransferase 1-associated 1" evidence="9">
    <location>
        <begin position="367"/>
        <end position="532"/>
    </location>
</feature>
<dbReference type="GO" id="GO:0006281">
    <property type="term" value="P:DNA repair"/>
    <property type="evidence" value="ECO:0007669"/>
    <property type="project" value="InterPro"/>
</dbReference>
<keyword evidence="5" id="KW-0539">Nucleus</keyword>
<feature type="compositionally biased region" description="Polar residues" evidence="8">
    <location>
        <begin position="411"/>
        <end position="423"/>
    </location>
</feature>
<dbReference type="PANTHER" id="PTHR12855:SF10">
    <property type="entry name" value="DNA METHYLTRANSFERASE 1-ASSOCIATED PROTEIN 1"/>
    <property type="match status" value="1"/>
</dbReference>
<dbReference type="GO" id="GO:0003714">
    <property type="term" value="F:transcription corepressor activity"/>
    <property type="evidence" value="ECO:0007669"/>
    <property type="project" value="TreeGrafter"/>
</dbReference>
<sequence>MADALDVLEIERVAPELTKDSFLGQSGQSQKRIVKPQLIRRPVGMSRELFSLISKNVEVGGPVVPGDSDAGYTQTKVKLGLKKVRKWVFTNFYHPGRPEKTGLCHWMRVGEEHLEYPFAKFCRRIEVPTFSEEEFDACLSDLDDTWSYDETVHLFDLCNRFEMRFYVIYDRFDRQKYPGRSLEDLKKRYYTVINALHKARLVEHDDGHDVERVGDETKRKSEIRARKTPDPPIEERSENAEASTSTPCAISAVPGTSGESKNSEIKQENEVRTVKMETGAGNEQQGEEQDDEELEEDEMHENESGDEELPDLNGTEEVEHGLSRSVTPEELTYKNYGVGFYFDNELERLRKIQLNRSLARTEEEIEEEEDLLSELKQLLARKREMKRKPLTKDMPEATIEKTVVKRKSASIPGTPSSVHSETGASEIKDSKVSPQFVLCFPERTHCYSALSRTKAPVDESADSRRMKTQLSQIDQCLTDLGVPSLTVGSDDLCEKYNKLRMSIAALFNLKYSTEHARAELQSLCDRFHGMDPAGLQRLGIDPQLLTPLDEVNVELNGSDGDVNRARTISEMLQLEGSIGTPTRKRKAALEQGNVLKKLKSRV</sequence>
<dbReference type="GO" id="GO:0000122">
    <property type="term" value="P:negative regulation of transcription by RNA polymerase II"/>
    <property type="evidence" value="ECO:0007669"/>
    <property type="project" value="TreeGrafter"/>
</dbReference>
<gene>
    <name evidence="11" type="ORF">NMOB1V02_LOCUS6955</name>
</gene>
<dbReference type="FunFam" id="1.10.10.60:FF:000087">
    <property type="entry name" value="DNA methyltransferase 1-associated protein 1"/>
    <property type="match status" value="1"/>
</dbReference>
<keyword evidence="7" id="KW-0175">Coiled coil</keyword>
<dbReference type="EMBL" id="CAJPEX010001569">
    <property type="protein sequence ID" value="CAG0919430.1"/>
    <property type="molecule type" value="Genomic_DNA"/>
</dbReference>
<evidence type="ECO:0000256" key="8">
    <source>
        <dbReference type="SAM" id="MobiDB-lite"/>
    </source>
</evidence>
<dbReference type="EMBL" id="OA883606">
    <property type="protein sequence ID" value="CAD7279278.1"/>
    <property type="molecule type" value="Genomic_DNA"/>
</dbReference>
<dbReference type="PANTHER" id="PTHR12855">
    <property type="entry name" value="DNA METHYLTRANSFERASE 1-ASSOCIATED PROTEIN 1 FAMILY MEMBER"/>
    <property type="match status" value="1"/>
</dbReference>
<evidence type="ECO:0000313" key="11">
    <source>
        <dbReference type="EMBL" id="CAD7279278.1"/>
    </source>
</evidence>
<keyword evidence="12" id="KW-1185">Reference proteome</keyword>
<feature type="region of interest" description="Disordered" evidence="8">
    <location>
        <begin position="207"/>
        <end position="326"/>
    </location>
</feature>
<feature type="compositionally biased region" description="Basic and acidic residues" evidence="8">
    <location>
        <begin position="207"/>
        <end position="239"/>
    </location>
</feature>
<evidence type="ECO:0000256" key="3">
    <source>
        <dbReference type="ARBA" id="ARBA00023015"/>
    </source>
</evidence>
<feature type="region of interest" description="Disordered" evidence="8">
    <location>
        <begin position="404"/>
        <end position="425"/>
    </location>
</feature>
<evidence type="ECO:0000256" key="5">
    <source>
        <dbReference type="ARBA" id="ARBA00023242"/>
    </source>
</evidence>
<evidence type="ECO:0000313" key="12">
    <source>
        <dbReference type="Proteomes" id="UP000678499"/>
    </source>
</evidence>
<proteinExistence type="predicted"/>
<keyword evidence="3" id="KW-0805">Transcription regulation</keyword>
<organism evidence="11">
    <name type="scientific">Notodromas monacha</name>
    <dbReference type="NCBI Taxonomy" id="399045"/>
    <lineage>
        <taxon>Eukaryota</taxon>
        <taxon>Metazoa</taxon>
        <taxon>Ecdysozoa</taxon>
        <taxon>Arthropoda</taxon>
        <taxon>Crustacea</taxon>
        <taxon>Oligostraca</taxon>
        <taxon>Ostracoda</taxon>
        <taxon>Podocopa</taxon>
        <taxon>Podocopida</taxon>
        <taxon>Cypridocopina</taxon>
        <taxon>Cypridoidea</taxon>
        <taxon>Cyprididae</taxon>
        <taxon>Notodromas</taxon>
    </lineage>
</organism>
<dbReference type="Proteomes" id="UP000678499">
    <property type="component" value="Unassembled WGS sequence"/>
</dbReference>
<feature type="compositionally biased region" description="Basic and acidic residues" evidence="8">
    <location>
        <begin position="261"/>
        <end position="275"/>
    </location>
</feature>
<dbReference type="InterPro" id="IPR032563">
    <property type="entry name" value="DAMP1_SANT-like"/>
</dbReference>
<evidence type="ECO:0000259" key="9">
    <source>
        <dbReference type="Pfam" id="PF05499"/>
    </source>
</evidence>
<dbReference type="GO" id="GO:0000812">
    <property type="term" value="C:Swr1 complex"/>
    <property type="evidence" value="ECO:0007669"/>
    <property type="project" value="TreeGrafter"/>
</dbReference>
<reference evidence="11" key="1">
    <citation type="submission" date="2020-11" db="EMBL/GenBank/DDBJ databases">
        <authorList>
            <person name="Tran Van P."/>
        </authorList>
    </citation>
    <scope>NUCLEOTIDE SEQUENCE</scope>
</reference>
<dbReference type="InterPro" id="IPR008468">
    <property type="entry name" value="DMAP1"/>
</dbReference>
<feature type="domain" description="DAMP1 SANT/Myb-like" evidence="10">
    <location>
        <begin position="116"/>
        <end position="196"/>
    </location>
</feature>
<dbReference type="GO" id="GO:0006338">
    <property type="term" value="P:chromatin remodeling"/>
    <property type="evidence" value="ECO:0007669"/>
    <property type="project" value="InterPro"/>
</dbReference>
<evidence type="ECO:0000259" key="10">
    <source>
        <dbReference type="Pfam" id="PF16282"/>
    </source>
</evidence>
<dbReference type="Gene3D" id="1.10.10.60">
    <property type="entry name" value="Homeodomain-like"/>
    <property type="match status" value="1"/>
</dbReference>
<name>A0A7R9BSD0_9CRUS</name>